<proteinExistence type="predicted"/>
<feature type="transmembrane region" description="Helical" evidence="6">
    <location>
        <begin position="243"/>
        <end position="262"/>
    </location>
</feature>
<comment type="caution">
    <text evidence="8">The sequence shown here is derived from an EMBL/GenBank/DDBJ whole genome shotgun (WGS) entry which is preliminary data.</text>
</comment>
<evidence type="ECO:0000313" key="8">
    <source>
        <dbReference type="EMBL" id="MDQ0675507.1"/>
    </source>
</evidence>
<dbReference type="Pfam" id="PF13515">
    <property type="entry name" value="FUSC_2"/>
    <property type="match status" value="1"/>
</dbReference>
<keyword evidence="3 6" id="KW-1133">Transmembrane helix</keyword>
<organism evidence="8 9">
    <name type="scientific">Pseudarthrobacter siccitolerans</name>
    <dbReference type="NCBI Taxonomy" id="861266"/>
    <lineage>
        <taxon>Bacteria</taxon>
        <taxon>Bacillati</taxon>
        <taxon>Actinomycetota</taxon>
        <taxon>Actinomycetes</taxon>
        <taxon>Micrococcales</taxon>
        <taxon>Micrococcaceae</taxon>
        <taxon>Pseudarthrobacter</taxon>
    </lineage>
</organism>
<feature type="compositionally biased region" description="Gly residues" evidence="5">
    <location>
        <begin position="333"/>
        <end position="343"/>
    </location>
</feature>
<evidence type="ECO:0000256" key="2">
    <source>
        <dbReference type="ARBA" id="ARBA00022692"/>
    </source>
</evidence>
<sequence length="380" mass="39722">MKLLMEQVRALHRLEPANRDHLAALRVAISVAVPSLLLLAAGRTDLIMYAVFGALTGMYGRSEPHQLRFLHQCQAAVVLLGGVTAGLLLSVNHLQSWWLVAVEAVLAGVGSVFADRVRLKPNGPFFGILALGACASVPVVVPLQVALLIAAGSAAFSILVGFAGWVRRRSWQRGAARSRPALQAAGRKELLVHAARYVLAVGAAGTVGVLSGSGHPHWAMAAAAVPLAGADLPSSVRRGIHRIVGTFVGLAVTGVVLIPGPWTLAGLLPGQQALVLALLVILFQFTTELFMARPLWLRDGFLYAGDPAGDPACRPDRPRGPDPGTRRGDPGGRTHGYRSGGGGAAVRFTDRCCPPWAFAEGPPLVSPGLSAPSQPPVCSV</sequence>
<feature type="compositionally biased region" description="Basic and acidic residues" evidence="5">
    <location>
        <begin position="313"/>
        <end position="332"/>
    </location>
</feature>
<evidence type="ECO:0000259" key="7">
    <source>
        <dbReference type="Pfam" id="PF13515"/>
    </source>
</evidence>
<comment type="subcellular location">
    <subcellularLocation>
        <location evidence="1">Membrane</location>
        <topology evidence="1">Multi-pass membrane protein</topology>
    </subcellularLocation>
</comment>
<name>A0ABU0PNG6_9MICC</name>
<feature type="domain" description="Integral membrane bound transporter" evidence="7">
    <location>
        <begin position="205"/>
        <end position="298"/>
    </location>
</feature>
<keyword evidence="2 6" id="KW-0812">Transmembrane</keyword>
<evidence type="ECO:0000256" key="6">
    <source>
        <dbReference type="SAM" id="Phobius"/>
    </source>
</evidence>
<feature type="transmembrane region" description="Helical" evidence="6">
    <location>
        <begin position="125"/>
        <end position="141"/>
    </location>
</feature>
<keyword evidence="4 6" id="KW-0472">Membrane</keyword>
<dbReference type="InterPro" id="IPR049453">
    <property type="entry name" value="Memb_transporter_dom"/>
</dbReference>
<evidence type="ECO:0000256" key="1">
    <source>
        <dbReference type="ARBA" id="ARBA00004141"/>
    </source>
</evidence>
<evidence type="ECO:0000313" key="9">
    <source>
        <dbReference type="Proteomes" id="UP001236806"/>
    </source>
</evidence>
<dbReference type="EMBL" id="JAUSXB010000001">
    <property type="protein sequence ID" value="MDQ0675507.1"/>
    <property type="molecule type" value="Genomic_DNA"/>
</dbReference>
<evidence type="ECO:0000256" key="5">
    <source>
        <dbReference type="SAM" id="MobiDB-lite"/>
    </source>
</evidence>
<dbReference type="Proteomes" id="UP001236806">
    <property type="component" value="Unassembled WGS sequence"/>
</dbReference>
<reference evidence="8 9" key="1">
    <citation type="submission" date="2023-07" db="EMBL/GenBank/DDBJ databases">
        <title>Comparative genomics of wheat-associated soil bacteria to identify genetic determinants of phenazine resistance.</title>
        <authorList>
            <person name="Mouncey N."/>
        </authorList>
    </citation>
    <scope>NUCLEOTIDE SEQUENCE [LARGE SCALE GENOMIC DNA]</scope>
    <source>
        <strain evidence="8 9">W1I3</strain>
    </source>
</reference>
<feature type="region of interest" description="Disordered" evidence="5">
    <location>
        <begin position="309"/>
        <end position="343"/>
    </location>
</feature>
<gene>
    <name evidence="8" type="ORF">QFZ36_003068</name>
</gene>
<protein>
    <recommendedName>
        <fullName evidence="7">Integral membrane bound transporter domain-containing protein</fullName>
    </recommendedName>
</protein>
<keyword evidence="9" id="KW-1185">Reference proteome</keyword>
<accession>A0ABU0PNG6</accession>
<feature type="transmembrane region" description="Helical" evidence="6">
    <location>
        <begin position="21"/>
        <end position="40"/>
    </location>
</feature>
<evidence type="ECO:0000256" key="3">
    <source>
        <dbReference type="ARBA" id="ARBA00022989"/>
    </source>
</evidence>
<feature type="transmembrane region" description="Helical" evidence="6">
    <location>
        <begin position="95"/>
        <end position="113"/>
    </location>
</feature>
<evidence type="ECO:0000256" key="4">
    <source>
        <dbReference type="ARBA" id="ARBA00023136"/>
    </source>
</evidence>
<feature type="transmembrane region" description="Helical" evidence="6">
    <location>
        <begin position="147"/>
        <end position="166"/>
    </location>
</feature>
<feature type="transmembrane region" description="Helical" evidence="6">
    <location>
        <begin position="274"/>
        <end position="292"/>
    </location>
</feature>